<keyword evidence="2 4" id="KW-0808">Transferase</keyword>
<comment type="caution">
    <text evidence="4">The sequence shown here is derived from an EMBL/GenBank/DDBJ whole genome shotgun (WGS) entry which is preliminary data.</text>
</comment>
<protein>
    <submittedName>
        <fullName evidence="4">Modification methylase DpnIIA</fullName>
        <ecNumber evidence="4">2.1.1.72</ecNumber>
    </submittedName>
</protein>
<organism evidence="4">
    <name type="scientific">termite gut metagenome</name>
    <dbReference type="NCBI Taxonomy" id="433724"/>
    <lineage>
        <taxon>unclassified sequences</taxon>
        <taxon>metagenomes</taxon>
        <taxon>organismal metagenomes</taxon>
    </lineage>
</organism>
<dbReference type="PIRSF" id="PIRSF000398">
    <property type="entry name" value="M_m6A_EcoRV"/>
    <property type="match status" value="1"/>
</dbReference>
<proteinExistence type="predicted"/>
<accession>A0A5J4RWB6</accession>
<dbReference type="EMBL" id="SNRY01000713">
    <property type="protein sequence ID" value="KAA6337281.1"/>
    <property type="molecule type" value="Genomic_DNA"/>
</dbReference>
<sequence length="259" mass="30642">MKQPLTWYGGKQRLSKHIISLIPEHQIYTESFFGGGSIFFNKEPAKCEIINDLNGNLINFYQVLKTDFDELKKEVDKTLYSRDEFDYARFIYHYPNFFDNIKRAWALWYLTYTTYCSKMDDTFITETSGTYTRRFKFSKENFISELSNRFNTVIIENRNALDIITKFDSETTFHFVDPPYINTICGTYNNIFNESNLTQLLELLSTLQGKFILTSYHNDLIDDAIKKHGWNVKEVEHTVDSSGKNKKRVKELIIYNYLL</sequence>
<dbReference type="InterPro" id="IPR012327">
    <property type="entry name" value="MeTrfase_D12"/>
</dbReference>
<dbReference type="AlphaFoldDB" id="A0A5J4RWB6"/>
<gene>
    <name evidence="4" type="ORF">EZS27_014619</name>
</gene>
<evidence type="ECO:0000313" key="4">
    <source>
        <dbReference type="EMBL" id="KAA6337281.1"/>
    </source>
</evidence>
<evidence type="ECO:0000256" key="3">
    <source>
        <dbReference type="ARBA" id="ARBA00022691"/>
    </source>
</evidence>
<dbReference type="SUPFAM" id="SSF53335">
    <property type="entry name" value="S-adenosyl-L-methionine-dependent methyltransferases"/>
    <property type="match status" value="1"/>
</dbReference>
<keyword evidence="1 4" id="KW-0489">Methyltransferase</keyword>
<evidence type="ECO:0000256" key="2">
    <source>
        <dbReference type="ARBA" id="ARBA00022679"/>
    </source>
</evidence>
<dbReference type="PANTHER" id="PTHR30481">
    <property type="entry name" value="DNA ADENINE METHYLASE"/>
    <property type="match status" value="1"/>
</dbReference>
<dbReference type="InterPro" id="IPR012263">
    <property type="entry name" value="M_m6A_EcoRV"/>
</dbReference>
<dbReference type="Pfam" id="PF02086">
    <property type="entry name" value="MethyltransfD12"/>
    <property type="match status" value="1"/>
</dbReference>
<dbReference type="EC" id="2.1.1.72" evidence="4"/>
<dbReference type="GO" id="GO:0009007">
    <property type="term" value="F:site-specific DNA-methyltransferase (adenine-specific) activity"/>
    <property type="evidence" value="ECO:0007669"/>
    <property type="project" value="UniProtKB-EC"/>
</dbReference>
<reference evidence="4" key="1">
    <citation type="submission" date="2019-03" db="EMBL/GenBank/DDBJ databases">
        <title>Single cell metagenomics reveals metabolic interactions within the superorganism composed of flagellate Streblomastix strix and complex community of Bacteroidetes bacteria on its surface.</title>
        <authorList>
            <person name="Treitli S.C."/>
            <person name="Kolisko M."/>
            <person name="Husnik F."/>
            <person name="Keeling P."/>
            <person name="Hampl V."/>
        </authorList>
    </citation>
    <scope>NUCLEOTIDE SEQUENCE</scope>
    <source>
        <strain evidence="4">STM</strain>
    </source>
</reference>
<dbReference type="GO" id="GO:0043565">
    <property type="term" value="F:sequence-specific DNA binding"/>
    <property type="evidence" value="ECO:0007669"/>
    <property type="project" value="TreeGrafter"/>
</dbReference>
<dbReference type="GO" id="GO:0032259">
    <property type="term" value="P:methylation"/>
    <property type="evidence" value="ECO:0007669"/>
    <property type="project" value="UniProtKB-KW"/>
</dbReference>
<dbReference type="Gene3D" id="3.40.50.150">
    <property type="entry name" value="Vaccinia Virus protein VP39"/>
    <property type="match status" value="2"/>
</dbReference>
<dbReference type="PRINTS" id="PR00505">
    <property type="entry name" value="D12N6MTFRASE"/>
</dbReference>
<name>A0A5J4RWB6_9ZZZZ</name>
<dbReference type="InterPro" id="IPR029063">
    <property type="entry name" value="SAM-dependent_MTases_sf"/>
</dbReference>
<dbReference type="PANTHER" id="PTHR30481:SF4">
    <property type="entry name" value="SITE-SPECIFIC DNA-METHYLTRANSFERASE (ADENINE-SPECIFIC)"/>
    <property type="match status" value="1"/>
</dbReference>
<keyword evidence="3" id="KW-0949">S-adenosyl-L-methionine</keyword>
<evidence type="ECO:0000256" key="1">
    <source>
        <dbReference type="ARBA" id="ARBA00022603"/>
    </source>
</evidence>
<dbReference type="GO" id="GO:0009307">
    <property type="term" value="P:DNA restriction-modification system"/>
    <property type="evidence" value="ECO:0007669"/>
    <property type="project" value="InterPro"/>
</dbReference>
<dbReference type="GO" id="GO:1904047">
    <property type="term" value="F:S-adenosyl-L-methionine binding"/>
    <property type="evidence" value="ECO:0007669"/>
    <property type="project" value="TreeGrafter"/>
</dbReference>
<dbReference type="GO" id="GO:0006298">
    <property type="term" value="P:mismatch repair"/>
    <property type="evidence" value="ECO:0007669"/>
    <property type="project" value="TreeGrafter"/>
</dbReference>